<keyword evidence="4" id="KW-1003">Cell membrane</keyword>
<dbReference type="PANTHER" id="PTHR12939">
    <property type="entry name" value="SARCOGLYCAN"/>
    <property type="match status" value="1"/>
</dbReference>
<name>A0A9J6C1G8_POLVA</name>
<dbReference type="EMBL" id="JADBJN010000002">
    <property type="protein sequence ID" value="KAG5675651.1"/>
    <property type="molecule type" value="Genomic_DNA"/>
</dbReference>
<evidence type="ECO:0008006" key="17">
    <source>
        <dbReference type="Google" id="ProtNLM"/>
    </source>
</evidence>
<comment type="similarity">
    <text evidence="3">Belongs to the sarcoglycan beta/delta/gamma/zeta family.</text>
</comment>
<keyword evidence="8 14" id="KW-1133">Transmembrane helix</keyword>
<dbReference type="OrthoDB" id="8881719at2759"/>
<dbReference type="GO" id="GO:0042383">
    <property type="term" value="C:sarcolemma"/>
    <property type="evidence" value="ECO:0007669"/>
    <property type="project" value="UniProtKB-SubCell"/>
</dbReference>
<evidence type="ECO:0000256" key="10">
    <source>
        <dbReference type="ARBA" id="ARBA00023157"/>
    </source>
</evidence>
<evidence type="ECO:0000256" key="4">
    <source>
        <dbReference type="ARBA" id="ARBA00022475"/>
    </source>
</evidence>
<proteinExistence type="inferred from homology"/>
<evidence type="ECO:0000256" key="2">
    <source>
        <dbReference type="ARBA" id="ARBA00004274"/>
    </source>
</evidence>
<evidence type="ECO:0000256" key="6">
    <source>
        <dbReference type="ARBA" id="ARBA00022692"/>
    </source>
</evidence>
<keyword evidence="7" id="KW-0735">Signal-anchor</keyword>
<protein>
    <recommendedName>
        <fullName evidence="17">Sarcoglycan complex subunit protein</fullName>
    </recommendedName>
</protein>
<keyword evidence="12" id="KW-0206">Cytoskeleton</keyword>
<evidence type="ECO:0000256" key="1">
    <source>
        <dbReference type="ARBA" id="ARBA00004245"/>
    </source>
</evidence>
<dbReference type="AlphaFoldDB" id="A0A9J6C1G8"/>
<feature type="region of interest" description="Disordered" evidence="13">
    <location>
        <begin position="1"/>
        <end position="34"/>
    </location>
</feature>
<evidence type="ECO:0000256" key="9">
    <source>
        <dbReference type="ARBA" id="ARBA00023136"/>
    </source>
</evidence>
<evidence type="ECO:0000256" key="13">
    <source>
        <dbReference type="SAM" id="MobiDB-lite"/>
    </source>
</evidence>
<organism evidence="15 16">
    <name type="scientific">Polypedilum vanderplanki</name>
    <name type="common">Sleeping chironomid midge</name>
    <dbReference type="NCBI Taxonomy" id="319348"/>
    <lineage>
        <taxon>Eukaryota</taxon>
        <taxon>Metazoa</taxon>
        <taxon>Ecdysozoa</taxon>
        <taxon>Arthropoda</taxon>
        <taxon>Hexapoda</taxon>
        <taxon>Insecta</taxon>
        <taxon>Pterygota</taxon>
        <taxon>Neoptera</taxon>
        <taxon>Endopterygota</taxon>
        <taxon>Diptera</taxon>
        <taxon>Nematocera</taxon>
        <taxon>Chironomoidea</taxon>
        <taxon>Chironomidae</taxon>
        <taxon>Chironominae</taxon>
        <taxon>Polypedilum</taxon>
        <taxon>Polypedilum</taxon>
    </lineage>
</organism>
<evidence type="ECO:0000256" key="3">
    <source>
        <dbReference type="ARBA" id="ARBA00007574"/>
    </source>
</evidence>
<dbReference type="PANTHER" id="PTHR12939:SF10">
    <property type="entry name" value="EG:4F1.1 PROTEIN"/>
    <property type="match status" value="1"/>
</dbReference>
<keyword evidence="16" id="KW-1185">Reference proteome</keyword>
<evidence type="ECO:0000313" key="16">
    <source>
        <dbReference type="Proteomes" id="UP001107558"/>
    </source>
</evidence>
<dbReference type="GO" id="GO:0060047">
    <property type="term" value="P:heart contraction"/>
    <property type="evidence" value="ECO:0007669"/>
    <property type="project" value="TreeGrafter"/>
</dbReference>
<keyword evidence="9 14" id="KW-0472">Membrane</keyword>
<dbReference type="GO" id="GO:0005856">
    <property type="term" value="C:cytoskeleton"/>
    <property type="evidence" value="ECO:0007669"/>
    <property type="project" value="UniProtKB-SubCell"/>
</dbReference>
<keyword evidence="10" id="KW-1015">Disulfide bond</keyword>
<sequence length="313" mass="35089">MGGKQTLSVEQNNNQPYTGSTSTHNSSLQQADTQQRNLKGNGNKTILYGWKKQCLYLIIFLLMILISINLALTLWILKVLEVSKDGMGQMRIVDGGIQLDGQAIILDELKTSLIKSRHGQPLTFESTKNLTFNTRDEDGHVRNQIFLGHDKFEVQSKNFKVSDQHGNTLFYADRDLVEIAADTLRVEGDGGVIFKESIQTPILKAEPGKDLKLESPTRSLELQASQEIFIQSRAGSIEISSLNDIKLRGRNIRFDAENIIISNMKTAQPHNSHERLDHSSSHQMYQVCVCDNGKLFLADTHKSCSSDDLTVCR</sequence>
<evidence type="ECO:0000256" key="11">
    <source>
        <dbReference type="ARBA" id="ARBA00023180"/>
    </source>
</evidence>
<feature type="transmembrane region" description="Helical" evidence="14">
    <location>
        <begin position="54"/>
        <end position="77"/>
    </location>
</feature>
<dbReference type="Proteomes" id="UP001107558">
    <property type="component" value="Chromosome 2"/>
</dbReference>
<dbReference type="InterPro" id="IPR039972">
    <property type="entry name" value="Sarcoglycan_gamma/delta/zeta"/>
</dbReference>
<accession>A0A9J6C1G8</accession>
<evidence type="ECO:0000256" key="7">
    <source>
        <dbReference type="ARBA" id="ARBA00022968"/>
    </source>
</evidence>
<dbReference type="InterPro" id="IPR006875">
    <property type="entry name" value="Sarcoglycan"/>
</dbReference>
<keyword evidence="11" id="KW-0325">Glycoprotein</keyword>
<evidence type="ECO:0000256" key="8">
    <source>
        <dbReference type="ARBA" id="ARBA00022989"/>
    </source>
</evidence>
<reference evidence="15" key="1">
    <citation type="submission" date="2021-03" db="EMBL/GenBank/DDBJ databases">
        <title>Chromosome level genome of the anhydrobiotic midge Polypedilum vanderplanki.</title>
        <authorList>
            <person name="Yoshida Y."/>
            <person name="Kikawada T."/>
            <person name="Gusev O."/>
        </authorList>
    </citation>
    <scope>NUCLEOTIDE SEQUENCE</scope>
    <source>
        <strain evidence="15">NIAS01</strain>
        <tissue evidence="15">Whole body or cell culture</tissue>
    </source>
</reference>
<evidence type="ECO:0000256" key="5">
    <source>
        <dbReference type="ARBA" id="ARBA00022490"/>
    </source>
</evidence>
<evidence type="ECO:0000256" key="14">
    <source>
        <dbReference type="SAM" id="Phobius"/>
    </source>
</evidence>
<evidence type="ECO:0000313" key="15">
    <source>
        <dbReference type="EMBL" id="KAG5675651.1"/>
    </source>
</evidence>
<dbReference type="GO" id="GO:0016012">
    <property type="term" value="C:sarcoglycan complex"/>
    <property type="evidence" value="ECO:0007669"/>
    <property type="project" value="InterPro"/>
</dbReference>
<keyword evidence="5" id="KW-0963">Cytoplasm</keyword>
<evidence type="ECO:0000256" key="12">
    <source>
        <dbReference type="ARBA" id="ARBA00023212"/>
    </source>
</evidence>
<comment type="subcellular location">
    <subcellularLocation>
        <location evidence="2">Cell membrane</location>
        <location evidence="2">Sarcolemma</location>
        <topology evidence="2">Single-pass type II membrane protein</topology>
    </subcellularLocation>
    <subcellularLocation>
        <location evidence="1">Cytoplasm</location>
        <location evidence="1">Cytoskeleton</location>
    </subcellularLocation>
</comment>
<comment type="caution">
    <text evidence="15">The sequence shown here is derived from an EMBL/GenBank/DDBJ whole genome shotgun (WGS) entry which is preliminary data.</text>
</comment>
<gene>
    <name evidence="15" type="ORF">PVAND_005538</name>
</gene>
<dbReference type="Pfam" id="PF04790">
    <property type="entry name" value="Sarcoglycan_1"/>
    <property type="match status" value="1"/>
</dbReference>
<keyword evidence="6 14" id="KW-0812">Transmembrane</keyword>